<reference evidence="2" key="1">
    <citation type="journal article" date="2019" name="Int. J. Syst. Evol. Microbiol.">
        <title>The Global Catalogue of Microorganisms (GCM) 10K type strain sequencing project: providing services to taxonomists for standard genome sequencing and annotation.</title>
        <authorList>
            <consortium name="The Broad Institute Genomics Platform"/>
            <consortium name="The Broad Institute Genome Sequencing Center for Infectious Disease"/>
            <person name="Wu L."/>
            <person name="Ma J."/>
        </authorList>
    </citation>
    <scope>NUCLEOTIDE SEQUENCE [LARGE SCALE GENOMIC DNA]</scope>
    <source>
        <strain evidence="2">JCM 17593</strain>
    </source>
</reference>
<dbReference type="InterPro" id="IPR035903">
    <property type="entry name" value="HesB-like_dom_sf"/>
</dbReference>
<organism evidence="1 2">
    <name type="scientific">Gryllotalpicola kribbensis</name>
    <dbReference type="NCBI Taxonomy" id="993084"/>
    <lineage>
        <taxon>Bacteria</taxon>
        <taxon>Bacillati</taxon>
        <taxon>Actinomycetota</taxon>
        <taxon>Actinomycetes</taxon>
        <taxon>Micrococcales</taxon>
        <taxon>Microbacteriaceae</taxon>
        <taxon>Gryllotalpicola</taxon>
    </lineage>
</organism>
<keyword evidence="2" id="KW-1185">Reference proteome</keyword>
<evidence type="ECO:0000313" key="2">
    <source>
        <dbReference type="Proteomes" id="UP001500213"/>
    </source>
</evidence>
<dbReference type="Proteomes" id="UP001500213">
    <property type="component" value="Unassembled WGS sequence"/>
</dbReference>
<dbReference type="RefSeq" id="WP_344777631.1">
    <property type="nucleotide sequence ID" value="NZ_BAABBX010000016.1"/>
</dbReference>
<accession>A0ABP8AXM8</accession>
<dbReference type="SUPFAM" id="SSF89360">
    <property type="entry name" value="HesB-like domain"/>
    <property type="match status" value="1"/>
</dbReference>
<name>A0ABP8AXM8_9MICO</name>
<dbReference type="EMBL" id="BAABBX010000016">
    <property type="protein sequence ID" value="GAA4193058.1"/>
    <property type="molecule type" value="Genomic_DNA"/>
</dbReference>
<protein>
    <submittedName>
        <fullName evidence="1">Iron-sulfur cluster biosynthesis family protein</fullName>
    </submittedName>
</protein>
<proteinExistence type="predicted"/>
<evidence type="ECO:0000313" key="1">
    <source>
        <dbReference type="EMBL" id="GAA4193058.1"/>
    </source>
</evidence>
<comment type="caution">
    <text evidence="1">The sequence shown here is derived from an EMBL/GenBank/DDBJ whole genome shotgun (WGS) entry which is preliminary data.</text>
</comment>
<sequence length="95" mass="9909">MLTLTENASTVVKSLASRGGTSEEAGLRISSATPESREYAVEVAPQPAAADTVLEVDGARVFLESNAAISLDDKILDADVSEQGNVRFSIAEQAV</sequence>
<gene>
    <name evidence="1" type="ORF">GCM10022288_26230</name>
</gene>
<dbReference type="Gene3D" id="2.60.300.12">
    <property type="entry name" value="HesB-like domain"/>
    <property type="match status" value="1"/>
</dbReference>